<evidence type="ECO:0000256" key="7">
    <source>
        <dbReference type="ARBA" id="ARBA00023157"/>
    </source>
</evidence>
<comment type="similarity">
    <text evidence="2 9">Belongs to the class-I pyridine nucleotide-disulfide oxidoreductase family.</text>
</comment>
<evidence type="ECO:0000256" key="1">
    <source>
        <dbReference type="ARBA" id="ARBA00001974"/>
    </source>
</evidence>
<dbReference type="PRINTS" id="PR00368">
    <property type="entry name" value="FADPNR"/>
</dbReference>
<dbReference type="Pfam" id="PF07992">
    <property type="entry name" value="Pyr_redox_2"/>
    <property type="match status" value="1"/>
</dbReference>
<evidence type="ECO:0000256" key="8">
    <source>
        <dbReference type="ARBA" id="ARBA00023284"/>
    </source>
</evidence>
<keyword evidence="5" id="KW-0521">NADP</keyword>
<keyword evidence="8 9" id="KW-0676">Redox-active center</keyword>
<dbReference type="PANTHER" id="PTHR43014">
    <property type="entry name" value="MERCURIC REDUCTASE"/>
    <property type="match status" value="1"/>
</dbReference>
<feature type="domain" description="FAD/NAD(P)-binding" evidence="11">
    <location>
        <begin position="4"/>
        <end position="321"/>
    </location>
</feature>
<name>A0ABT9J2W8_9BACL</name>
<comment type="cofactor">
    <cofactor evidence="1">
        <name>FAD</name>
        <dbReference type="ChEBI" id="CHEBI:57692"/>
    </cofactor>
</comment>
<dbReference type="EMBL" id="JAVAMP010000010">
    <property type="protein sequence ID" value="MDP5275792.1"/>
    <property type="molecule type" value="Genomic_DNA"/>
</dbReference>
<organism evidence="12 13">
    <name type="scientific">Chengkuizengella axinellae</name>
    <dbReference type="NCBI Taxonomy" id="3064388"/>
    <lineage>
        <taxon>Bacteria</taxon>
        <taxon>Bacillati</taxon>
        <taxon>Bacillota</taxon>
        <taxon>Bacilli</taxon>
        <taxon>Bacillales</taxon>
        <taxon>Paenibacillaceae</taxon>
        <taxon>Chengkuizengella</taxon>
    </lineage>
</organism>
<comment type="caution">
    <text evidence="12">The sequence shown here is derived from an EMBL/GenBank/DDBJ whole genome shotgun (WGS) entry which is preliminary data.</text>
</comment>
<dbReference type="SUPFAM" id="SSF51905">
    <property type="entry name" value="FAD/NAD(P)-binding domain"/>
    <property type="match status" value="1"/>
</dbReference>
<dbReference type="InterPro" id="IPR016156">
    <property type="entry name" value="FAD/NAD-linked_Rdtase_dimer_sf"/>
</dbReference>
<evidence type="ECO:0000313" key="13">
    <source>
        <dbReference type="Proteomes" id="UP001231941"/>
    </source>
</evidence>
<evidence type="ECO:0000256" key="6">
    <source>
        <dbReference type="ARBA" id="ARBA00023002"/>
    </source>
</evidence>
<keyword evidence="7" id="KW-1015">Disulfide bond</keyword>
<proteinExistence type="inferred from homology"/>
<dbReference type="Gene3D" id="3.50.50.60">
    <property type="entry name" value="FAD/NAD(P)-binding domain"/>
    <property type="match status" value="2"/>
</dbReference>
<keyword evidence="3 9" id="KW-0285">Flavoprotein</keyword>
<protein>
    <submittedName>
        <fullName evidence="12">FAD-dependent oxidoreductase</fullName>
    </submittedName>
</protein>
<reference evidence="12 13" key="1">
    <citation type="submission" date="2023-08" db="EMBL/GenBank/DDBJ databases">
        <authorList>
            <person name="Park J.-S."/>
        </authorList>
    </citation>
    <scope>NUCLEOTIDE SEQUENCE [LARGE SCALE GENOMIC DNA]</scope>
    <source>
        <strain evidence="12 13">2205SS18-9</strain>
    </source>
</reference>
<evidence type="ECO:0000313" key="12">
    <source>
        <dbReference type="EMBL" id="MDP5275792.1"/>
    </source>
</evidence>
<gene>
    <name evidence="12" type="ORF">Q5Y73_16960</name>
</gene>
<sequence>MKKYDLIVIGGGAGGLTAAAGGANFGAKVALIDKASFGGDCLWTGCVPTKSLIQSAKIVQTAKKASHLFDLEVRGVPNFKAARDRLNESIATIQKHDDDQRFIDMGIDVYHGSATFKNENEIKINGETTIKGKRIVIATGSRPMIPPIDGIKETGYLTNETALQLDKQPESLLVVGGGPIGLEFAQSFTRFGTKVTVVEMGATILGKEDSDLVPYVIDSLKSEGVQFITGAKVVKTALTSAVKEVTIEQNDQQFVLKFDEILLASGRVPNSDKLELENTDIKTNRGYITVNKKLQTSVPHIYAIGDVNGYYPFTHKAGYEGKLVVSNAVFGLKRNADYTNLPWVTYTDPELFHLGLTEEEARKSGKKIKVYKTPLDDVDRFVSDHETKGLIKIIADEKGVILGAHAVGPGAGDFMQEVVFAKQFGHKIGSISNVIHPYPTHVGGVQRTADLYWREKLASSSIMNVLKNYVKWFR</sequence>
<dbReference type="PRINTS" id="PR00411">
    <property type="entry name" value="PNDRDTASEI"/>
</dbReference>
<dbReference type="SUPFAM" id="SSF55424">
    <property type="entry name" value="FAD/NAD-linked reductases, dimerisation (C-terminal) domain"/>
    <property type="match status" value="1"/>
</dbReference>
<accession>A0ABT9J2W8</accession>
<dbReference type="Gene3D" id="3.30.390.30">
    <property type="match status" value="1"/>
</dbReference>
<dbReference type="Proteomes" id="UP001231941">
    <property type="component" value="Unassembled WGS sequence"/>
</dbReference>
<dbReference type="PROSITE" id="PS00076">
    <property type="entry name" value="PYRIDINE_REDOX_1"/>
    <property type="match status" value="1"/>
</dbReference>
<evidence type="ECO:0000256" key="9">
    <source>
        <dbReference type="RuleBase" id="RU003691"/>
    </source>
</evidence>
<keyword evidence="13" id="KW-1185">Reference proteome</keyword>
<dbReference type="InterPro" id="IPR036188">
    <property type="entry name" value="FAD/NAD-bd_sf"/>
</dbReference>
<evidence type="ECO:0000256" key="5">
    <source>
        <dbReference type="ARBA" id="ARBA00022857"/>
    </source>
</evidence>
<dbReference type="PIRSF" id="PIRSF000350">
    <property type="entry name" value="Mercury_reductase_MerA"/>
    <property type="match status" value="1"/>
</dbReference>
<evidence type="ECO:0000259" key="10">
    <source>
        <dbReference type="Pfam" id="PF02852"/>
    </source>
</evidence>
<evidence type="ECO:0000259" key="11">
    <source>
        <dbReference type="Pfam" id="PF07992"/>
    </source>
</evidence>
<keyword evidence="6 9" id="KW-0560">Oxidoreductase</keyword>
<dbReference type="InterPro" id="IPR023753">
    <property type="entry name" value="FAD/NAD-binding_dom"/>
</dbReference>
<dbReference type="PANTHER" id="PTHR43014:SF2">
    <property type="entry name" value="MERCURIC REDUCTASE"/>
    <property type="match status" value="1"/>
</dbReference>
<dbReference type="Pfam" id="PF02852">
    <property type="entry name" value="Pyr_redox_dim"/>
    <property type="match status" value="1"/>
</dbReference>
<evidence type="ECO:0000256" key="2">
    <source>
        <dbReference type="ARBA" id="ARBA00007532"/>
    </source>
</evidence>
<evidence type="ECO:0000256" key="4">
    <source>
        <dbReference type="ARBA" id="ARBA00022827"/>
    </source>
</evidence>
<dbReference type="InterPro" id="IPR004099">
    <property type="entry name" value="Pyr_nucl-diS_OxRdtase_dimer"/>
</dbReference>
<keyword evidence="4 9" id="KW-0274">FAD</keyword>
<dbReference type="InterPro" id="IPR001100">
    <property type="entry name" value="Pyr_nuc-diS_OxRdtase"/>
</dbReference>
<dbReference type="InterPro" id="IPR012999">
    <property type="entry name" value="Pyr_OxRdtase_I_AS"/>
</dbReference>
<feature type="domain" description="Pyridine nucleotide-disulphide oxidoreductase dimerisation" evidence="10">
    <location>
        <begin position="342"/>
        <end position="443"/>
    </location>
</feature>
<dbReference type="RefSeq" id="WP_305993104.1">
    <property type="nucleotide sequence ID" value="NZ_JAVAMP010000010.1"/>
</dbReference>
<evidence type="ECO:0000256" key="3">
    <source>
        <dbReference type="ARBA" id="ARBA00022630"/>
    </source>
</evidence>